<sequence length="62" mass="6750">MESNIEKNGALWGSVAGIAYQVLKACLRQAAHVSPIRGIEDAQDIGSARIQTLILRPFQLTE</sequence>
<dbReference type="Proteomes" id="UP000605427">
    <property type="component" value="Unassembled WGS sequence"/>
</dbReference>
<comment type="caution">
    <text evidence="1">The sequence shown here is derived from an EMBL/GenBank/DDBJ whole genome shotgun (WGS) entry which is preliminary data.</text>
</comment>
<evidence type="ECO:0000313" key="2">
    <source>
        <dbReference type="Proteomes" id="UP000605427"/>
    </source>
</evidence>
<keyword evidence="2" id="KW-1185">Reference proteome</keyword>
<accession>A0ABQ1ZTC4</accession>
<protein>
    <submittedName>
        <fullName evidence="1">Uncharacterized protein</fullName>
    </submittedName>
</protein>
<organism evidence="1 2">
    <name type="scientific">Saccharibacillus endophyticus</name>
    <dbReference type="NCBI Taxonomy" id="2060666"/>
    <lineage>
        <taxon>Bacteria</taxon>
        <taxon>Bacillati</taxon>
        <taxon>Bacillota</taxon>
        <taxon>Bacilli</taxon>
        <taxon>Bacillales</taxon>
        <taxon>Paenibacillaceae</taxon>
        <taxon>Saccharibacillus</taxon>
    </lineage>
</organism>
<evidence type="ECO:0000313" key="1">
    <source>
        <dbReference type="EMBL" id="GGH75983.1"/>
    </source>
</evidence>
<gene>
    <name evidence="1" type="ORF">GCM10007362_17550</name>
</gene>
<reference evidence="2" key="1">
    <citation type="journal article" date="2019" name="Int. J. Syst. Evol. Microbiol.">
        <title>The Global Catalogue of Microorganisms (GCM) 10K type strain sequencing project: providing services to taxonomists for standard genome sequencing and annotation.</title>
        <authorList>
            <consortium name="The Broad Institute Genomics Platform"/>
            <consortium name="The Broad Institute Genome Sequencing Center for Infectious Disease"/>
            <person name="Wu L."/>
            <person name="Ma J."/>
        </authorList>
    </citation>
    <scope>NUCLEOTIDE SEQUENCE [LARGE SCALE GENOMIC DNA]</scope>
    <source>
        <strain evidence="2">CCM 8702</strain>
    </source>
</reference>
<dbReference type="EMBL" id="BMDD01000002">
    <property type="protein sequence ID" value="GGH75983.1"/>
    <property type="molecule type" value="Genomic_DNA"/>
</dbReference>
<proteinExistence type="predicted"/>
<name>A0ABQ1ZTC4_9BACL</name>